<dbReference type="EMBL" id="GL538097">
    <property type="protein sequence ID" value="EFQ85047.1"/>
    <property type="molecule type" value="Genomic_DNA"/>
</dbReference>
<reference evidence="1 2" key="1">
    <citation type="journal article" date="2010" name="Genome Biol.">
        <title>A first genome assembly of the barley fungal pathogen Pyrenophora teres f. teres.</title>
        <authorList>
            <person name="Ellwood S.R."/>
            <person name="Liu Z."/>
            <person name="Syme R.A."/>
            <person name="Lai Z."/>
            <person name="Hane J.K."/>
            <person name="Keiper F."/>
            <person name="Moffat C.S."/>
            <person name="Oliver R.P."/>
            <person name="Friesen T.L."/>
        </authorList>
    </citation>
    <scope>NUCLEOTIDE SEQUENCE [LARGE SCALE GENOMIC DNA]</scope>
    <source>
        <strain evidence="1 2">0-1</strain>
    </source>
</reference>
<evidence type="ECO:0000313" key="2">
    <source>
        <dbReference type="Proteomes" id="UP000001067"/>
    </source>
</evidence>
<proteinExistence type="predicted"/>
<protein>
    <submittedName>
        <fullName evidence="1">Uncharacterized protein</fullName>
    </submittedName>
</protein>
<dbReference type="AlphaFoldDB" id="E3SAF2"/>
<feature type="non-terminal residue" evidence="1">
    <location>
        <position position="1"/>
    </location>
</feature>
<dbReference type="KEGG" id="pte:PTT_20136"/>
<keyword evidence="2" id="KW-1185">Reference proteome</keyword>
<dbReference type="Proteomes" id="UP000001067">
    <property type="component" value="Unassembled WGS sequence"/>
</dbReference>
<dbReference type="HOGENOM" id="CLU_3093164_0_0_1"/>
<name>E3SAF2_PYRTT</name>
<evidence type="ECO:0000313" key="1">
    <source>
        <dbReference type="EMBL" id="EFQ85047.1"/>
    </source>
</evidence>
<gene>
    <name evidence="1" type="ORF">PTT_20136</name>
</gene>
<sequence>SFILDSGVTCYITNNLDRIYNYRPLLLGDYIWAGSIRIWIRGYSTTDITLQY</sequence>
<accession>E3SAF2</accession>
<organism evidence="2">
    <name type="scientific">Pyrenophora teres f. teres (strain 0-1)</name>
    <name type="common">Barley net blotch fungus</name>
    <name type="synonym">Drechslera teres f. teres</name>
    <dbReference type="NCBI Taxonomy" id="861557"/>
    <lineage>
        <taxon>Eukaryota</taxon>
        <taxon>Fungi</taxon>
        <taxon>Dikarya</taxon>
        <taxon>Ascomycota</taxon>
        <taxon>Pezizomycotina</taxon>
        <taxon>Dothideomycetes</taxon>
        <taxon>Pleosporomycetidae</taxon>
        <taxon>Pleosporales</taxon>
        <taxon>Pleosporineae</taxon>
        <taxon>Pleosporaceae</taxon>
        <taxon>Pyrenophora</taxon>
    </lineage>
</organism>